<evidence type="ECO:0000313" key="7">
    <source>
        <dbReference type="Proteomes" id="UP000655443"/>
    </source>
</evidence>
<keyword evidence="3" id="KW-0269">Exonuclease</keyword>
<evidence type="ECO:0000256" key="3">
    <source>
        <dbReference type="ARBA" id="ARBA00022839"/>
    </source>
</evidence>
<evidence type="ECO:0000313" key="6">
    <source>
        <dbReference type="EMBL" id="GHE14823.1"/>
    </source>
</evidence>
<evidence type="ECO:0000256" key="4">
    <source>
        <dbReference type="SAM" id="MobiDB-lite"/>
    </source>
</evidence>
<evidence type="ECO:0000256" key="1">
    <source>
        <dbReference type="ARBA" id="ARBA00022722"/>
    </source>
</evidence>
<feature type="region of interest" description="Disordered" evidence="4">
    <location>
        <begin position="1"/>
        <end position="30"/>
    </location>
</feature>
<dbReference type="InterPro" id="IPR012337">
    <property type="entry name" value="RNaseH-like_sf"/>
</dbReference>
<reference evidence="6" key="1">
    <citation type="journal article" date="2014" name="Int. J. Syst. Evol. Microbiol.">
        <title>Complete genome sequence of Corynebacterium casei LMG S-19264T (=DSM 44701T), isolated from a smear-ripened cheese.</title>
        <authorList>
            <consortium name="US DOE Joint Genome Institute (JGI-PGF)"/>
            <person name="Walter F."/>
            <person name="Albersmeier A."/>
            <person name="Kalinowski J."/>
            <person name="Ruckert C."/>
        </authorList>
    </citation>
    <scope>NUCLEOTIDE SEQUENCE</scope>
    <source>
        <strain evidence="6">JCM 4714</strain>
    </source>
</reference>
<dbReference type="InterPro" id="IPR036397">
    <property type="entry name" value="RNaseH_sf"/>
</dbReference>
<proteinExistence type="predicted"/>
<sequence length="244" mass="26116">MLGHARLDTGRGRRRDGTYENGEQMGGLTEDPAFRATTFVVIDFETTTPTGYPAQPIEVAALALRYQDGGWKETGRSASLIRPPAFAPVTPADTAQTGLTAEQLQQAPAPAGALGALDRRLTAGTPYLLVAQHAATEAGIIHHQAEHCPTLARTDFLDTIPLAKHLIPNLPNYKLDTLLAHFGIPQPPDRHRAYADVDVTAKVFLQLISAADNNPQFADLAALVKTAGRTAKANRPVQGGLFDV</sequence>
<dbReference type="GO" id="GO:0003676">
    <property type="term" value="F:nucleic acid binding"/>
    <property type="evidence" value="ECO:0007669"/>
    <property type="project" value="InterPro"/>
</dbReference>
<keyword evidence="2" id="KW-0378">Hydrolase</keyword>
<dbReference type="PANTHER" id="PTHR30231">
    <property type="entry name" value="DNA POLYMERASE III SUBUNIT EPSILON"/>
    <property type="match status" value="1"/>
</dbReference>
<dbReference type="InterPro" id="IPR013520">
    <property type="entry name" value="Ribonucl_H"/>
</dbReference>
<comment type="caution">
    <text evidence="6">The sequence shown here is derived from an EMBL/GenBank/DDBJ whole genome shotgun (WGS) entry which is preliminary data.</text>
</comment>
<dbReference type="GO" id="GO:0008408">
    <property type="term" value="F:3'-5' exonuclease activity"/>
    <property type="evidence" value="ECO:0007669"/>
    <property type="project" value="TreeGrafter"/>
</dbReference>
<dbReference type="EMBL" id="BMVG01000054">
    <property type="protein sequence ID" value="GHE14823.1"/>
    <property type="molecule type" value="Genomic_DNA"/>
</dbReference>
<organism evidence="6 7">
    <name type="scientific">Streptomyces alanosinicus</name>
    <dbReference type="NCBI Taxonomy" id="68171"/>
    <lineage>
        <taxon>Bacteria</taxon>
        <taxon>Bacillati</taxon>
        <taxon>Actinomycetota</taxon>
        <taxon>Actinomycetes</taxon>
        <taxon>Kitasatosporales</taxon>
        <taxon>Streptomycetaceae</taxon>
        <taxon>Streptomyces</taxon>
    </lineage>
</organism>
<feature type="domain" description="Exonuclease" evidence="5">
    <location>
        <begin position="38"/>
        <end position="213"/>
    </location>
</feature>
<reference evidence="6" key="2">
    <citation type="submission" date="2020-09" db="EMBL/GenBank/DDBJ databases">
        <authorList>
            <person name="Sun Q."/>
            <person name="Ohkuma M."/>
        </authorList>
    </citation>
    <scope>NUCLEOTIDE SEQUENCE</scope>
    <source>
        <strain evidence="6">JCM 4714</strain>
    </source>
</reference>
<dbReference type="AlphaFoldDB" id="A0A918YT38"/>
<evidence type="ECO:0000259" key="5">
    <source>
        <dbReference type="SMART" id="SM00479"/>
    </source>
</evidence>
<keyword evidence="1" id="KW-0540">Nuclease</keyword>
<name>A0A918YT38_9ACTN</name>
<dbReference type="CDD" id="cd06127">
    <property type="entry name" value="DEDDh"/>
    <property type="match status" value="1"/>
</dbReference>
<dbReference type="SUPFAM" id="SSF53098">
    <property type="entry name" value="Ribonuclease H-like"/>
    <property type="match status" value="1"/>
</dbReference>
<dbReference type="Gene3D" id="3.30.420.10">
    <property type="entry name" value="Ribonuclease H-like superfamily/Ribonuclease H"/>
    <property type="match status" value="1"/>
</dbReference>
<keyword evidence="7" id="KW-1185">Reference proteome</keyword>
<evidence type="ECO:0000256" key="2">
    <source>
        <dbReference type="ARBA" id="ARBA00022801"/>
    </source>
</evidence>
<dbReference type="SMART" id="SM00479">
    <property type="entry name" value="EXOIII"/>
    <property type="match status" value="1"/>
</dbReference>
<feature type="compositionally biased region" description="Basic and acidic residues" evidence="4">
    <location>
        <begin position="1"/>
        <end position="18"/>
    </location>
</feature>
<dbReference type="Pfam" id="PF00929">
    <property type="entry name" value="RNase_T"/>
    <property type="match status" value="1"/>
</dbReference>
<accession>A0A918YT38</accession>
<gene>
    <name evidence="6" type="ORF">GCM10010339_87480</name>
</gene>
<dbReference type="PANTHER" id="PTHR30231:SF4">
    <property type="entry name" value="PROTEIN NEN2"/>
    <property type="match status" value="1"/>
</dbReference>
<protein>
    <recommendedName>
        <fullName evidence="5">Exonuclease domain-containing protein</fullName>
    </recommendedName>
</protein>
<dbReference type="Proteomes" id="UP000655443">
    <property type="component" value="Unassembled WGS sequence"/>
</dbReference>